<evidence type="ECO:0000259" key="2">
    <source>
        <dbReference type="Pfam" id="PF00266"/>
    </source>
</evidence>
<dbReference type="InterPro" id="IPR015421">
    <property type="entry name" value="PyrdxlP-dep_Trfase_major"/>
</dbReference>
<dbReference type="InParanoid" id="C5KDU0"/>
<protein>
    <recommendedName>
        <fullName evidence="2">Aminotransferase class V domain-containing protein</fullName>
    </recommendedName>
</protein>
<dbReference type="SUPFAM" id="SSF53383">
    <property type="entry name" value="PLP-dependent transferases"/>
    <property type="match status" value="1"/>
</dbReference>
<dbReference type="GeneID" id="9062524"/>
<name>C5KDU0_PERM5</name>
<feature type="domain" description="Aminotransferase class V" evidence="2">
    <location>
        <begin position="52"/>
        <end position="170"/>
    </location>
</feature>
<evidence type="ECO:0000313" key="3">
    <source>
        <dbReference type="EMBL" id="EER17393.1"/>
    </source>
</evidence>
<dbReference type="OMA" id="IAGNWNF"/>
<dbReference type="RefSeq" id="XP_002785597.1">
    <property type="nucleotide sequence ID" value="XM_002785551.1"/>
</dbReference>
<keyword evidence="4" id="KW-1185">Reference proteome</keyword>
<dbReference type="InterPro" id="IPR000192">
    <property type="entry name" value="Aminotrans_V_dom"/>
</dbReference>
<dbReference type="AlphaFoldDB" id="C5KDU0"/>
<sequence length="753" mass="83356">MSEWSPRADETGSSVDSDNDYETFVDSLRQQSIGENERVTVPYDGSSRKLVYCDFTASGRSVSAIEEFITATVCPTYANTHSLASATARQTMHYREEARDKVREYFNCTTDDSVIFCGAGATGAITKFVDIMCRSRVFATPTSRKGRRRAVLIIDPVAHHSSVLPFRELALRYPLAHITRSRAVPGSFVKRFSGDKSAEVEVELVTLPLDSIKGTASINGLEEVLKKVAAFNRHHHDFAVPVVILSACSNVTGARLDIPTVSTLIHQYDGIAAWDLAAIAAHNKVDMNSPSHPNGYMDFAFVSPHKLLGGPGSSGLLLCKKKHQTNAVPAVCGGGVVLYVSRRGHHYLGNLEEREEAGTPDILGCIRTGAIYHLHRMVGIERIASSEQRMADHLAHRIRAHSKVHIVGPKFFKDRSHCAGIISFNVLYNETDTAAKHGLYLHYNFVGAVLNDVFGIQARGGCACAGPYGEALLGLNCGSAERFEEALDDTRYEIFKPGFVRVGVHFTMTQEEVDFVADAILWIADNGWKLLPSYTYKIMSGEWYHIKRDSHQMVKKLSDALSPAAFLIKPDDSSLGNGSTRHSTGSSRRLSTSTTGRHSEDYGDEGLHAAIRKADELCAVVVDEARRIKLELPLLDPEVADLLWFAHPIDTKWSIVQSLTTGHTLVPQVCVDPQCSEIFEVASIRGKKRLRPEESIFNIRCWSDGVEPPEGAREAARNRQSMAKMMLKMMWLKVTCREKPLAPLERRPIMFAR</sequence>
<organism evidence="4">
    <name type="scientific">Perkinsus marinus (strain ATCC 50983 / TXsc)</name>
    <dbReference type="NCBI Taxonomy" id="423536"/>
    <lineage>
        <taxon>Eukaryota</taxon>
        <taxon>Sar</taxon>
        <taxon>Alveolata</taxon>
        <taxon>Perkinsozoa</taxon>
        <taxon>Perkinsea</taxon>
        <taxon>Perkinsida</taxon>
        <taxon>Perkinsidae</taxon>
        <taxon>Perkinsus</taxon>
    </lineage>
</organism>
<dbReference type="OrthoDB" id="198857at2759"/>
<dbReference type="PANTHER" id="PTHR43686">
    <property type="entry name" value="SULFURTRANSFERASE-RELATED"/>
    <property type="match status" value="1"/>
</dbReference>
<feature type="region of interest" description="Disordered" evidence="1">
    <location>
        <begin position="572"/>
        <end position="602"/>
    </location>
</feature>
<accession>C5KDU0</accession>
<dbReference type="PANTHER" id="PTHR43686:SF1">
    <property type="entry name" value="AMINOTRAN_5 DOMAIN-CONTAINING PROTEIN"/>
    <property type="match status" value="1"/>
</dbReference>
<feature type="domain" description="Aminotransferase class V" evidence="2">
    <location>
        <begin position="241"/>
        <end position="514"/>
    </location>
</feature>
<dbReference type="Proteomes" id="UP000007800">
    <property type="component" value="Unassembled WGS sequence"/>
</dbReference>
<evidence type="ECO:0000256" key="1">
    <source>
        <dbReference type="SAM" id="MobiDB-lite"/>
    </source>
</evidence>
<feature type="compositionally biased region" description="Basic and acidic residues" evidence="1">
    <location>
        <begin position="1"/>
        <end position="10"/>
    </location>
</feature>
<dbReference type="Pfam" id="PF00266">
    <property type="entry name" value="Aminotran_5"/>
    <property type="match status" value="2"/>
</dbReference>
<gene>
    <name evidence="3" type="ORF">Pmar_PMAR022343</name>
</gene>
<proteinExistence type="predicted"/>
<feature type="compositionally biased region" description="Low complexity" evidence="1">
    <location>
        <begin position="578"/>
        <end position="596"/>
    </location>
</feature>
<feature type="region of interest" description="Disordered" evidence="1">
    <location>
        <begin position="1"/>
        <end position="21"/>
    </location>
</feature>
<dbReference type="Gene3D" id="3.90.1150.10">
    <property type="entry name" value="Aspartate Aminotransferase, domain 1"/>
    <property type="match status" value="1"/>
</dbReference>
<dbReference type="Gene3D" id="3.40.640.10">
    <property type="entry name" value="Type I PLP-dependent aspartate aminotransferase-like (Major domain)"/>
    <property type="match status" value="1"/>
</dbReference>
<evidence type="ECO:0000313" key="4">
    <source>
        <dbReference type="Proteomes" id="UP000007800"/>
    </source>
</evidence>
<dbReference type="InterPro" id="IPR015424">
    <property type="entry name" value="PyrdxlP-dep_Trfase"/>
</dbReference>
<dbReference type="EMBL" id="GG672124">
    <property type="protein sequence ID" value="EER17393.1"/>
    <property type="molecule type" value="Genomic_DNA"/>
</dbReference>
<reference evidence="3 4" key="1">
    <citation type="submission" date="2008-07" db="EMBL/GenBank/DDBJ databases">
        <authorList>
            <person name="El-Sayed N."/>
            <person name="Caler E."/>
            <person name="Inman J."/>
            <person name="Amedeo P."/>
            <person name="Hass B."/>
            <person name="Wortman J."/>
        </authorList>
    </citation>
    <scope>NUCLEOTIDE SEQUENCE [LARGE SCALE GENOMIC DNA]</scope>
    <source>
        <strain evidence="4">ATCC 50983 / TXsc</strain>
    </source>
</reference>
<dbReference type="InterPro" id="IPR015422">
    <property type="entry name" value="PyrdxlP-dep_Trfase_small"/>
</dbReference>